<evidence type="ECO:0000313" key="2">
    <source>
        <dbReference type="EMBL" id="GLS65151.1"/>
    </source>
</evidence>
<keyword evidence="4" id="KW-1185">Reference proteome</keyword>
<dbReference type="Proteomes" id="UP001156856">
    <property type="component" value="Unassembled WGS sequence"/>
</dbReference>
<dbReference type="Proteomes" id="UP000321960">
    <property type="component" value="Unassembled WGS sequence"/>
</dbReference>
<dbReference type="EMBL" id="BJZU01000092">
    <property type="protein sequence ID" value="GEP06132.1"/>
    <property type="molecule type" value="Genomic_DNA"/>
</dbReference>
<reference evidence="2" key="4">
    <citation type="submission" date="2023-01" db="EMBL/GenBank/DDBJ databases">
        <title>Draft genome sequence of Methylobacterium oxalidis strain NBRC 107715.</title>
        <authorList>
            <person name="Sun Q."/>
            <person name="Mori K."/>
        </authorList>
    </citation>
    <scope>NUCLEOTIDE SEQUENCE</scope>
    <source>
        <strain evidence="2">NBRC 107715</strain>
    </source>
</reference>
<accession>A0A512J879</accession>
<comment type="caution">
    <text evidence="1">The sequence shown here is derived from an EMBL/GenBank/DDBJ whole genome shotgun (WGS) entry which is preliminary data.</text>
</comment>
<evidence type="ECO:0000313" key="4">
    <source>
        <dbReference type="Proteomes" id="UP001156856"/>
    </source>
</evidence>
<gene>
    <name evidence="2" type="ORF">GCM10007888_35330</name>
    <name evidence="1" type="ORF">MOX02_41700</name>
</gene>
<sequence length="153" mass="17478">MTAQAPDWIELPEGPMRPLHCLLDIFGPRALKRFTFEPYPAINYRGYTARWRLEDGRLFLKSAGGRVADPKWRNAEGTRQCALSDIHGTSEPVFADWITQDLLIPEPDRLWETQVGTYLRIRVVNGKAAAEPALFEVEASDLAKELFRRRVVP</sequence>
<evidence type="ECO:0000313" key="3">
    <source>
        <dbReference type="Proteomes" id="UP000321960"/>
    </source>
</evidence>
<protein>
    <submittedName>
        <fullName evidence="1">Uncharacterized protein</fullName>
    </submittedName>
</protein>
<reference evidence="2" key="1">
    <citation type="journal article" date="2014" name="Int. J. Syst. Evol. Microbiol.">
        <title>Complete genome of a new Firmicutes species belonging to the dominant human colonic microbiota ('Ruminococcus bicirculans') reveals two chromosomes and a selective capacity to utilize plant glucans.</title>
        <authorList>
            <consortium name="NISC Comparative Sequencing Program"/>
            <person name="Wegmann U."/>
            <person name="Louis P."/>
            <person name="Goesmann A."/>
            <person name="Henrissat B."/>
            <person name="Duncan S.H."/>
            <person name="Flint H.J."/>
        </authorList>
    </citation>
    <scope>NUCLEOTIDE SEQUENCE</scope>
    <source>
        <strain evidence="2">NBRC 107715</strain>
    </source>
</reference>
<dbReference type="EMBL" id="BSPK01000064">
    <property type="protein sequence ID" value="GLS65151.1"/>
    <property type="molecule type" value="Genomic_DNA"/>
</dbReference>
<proteinExistence type="predicted"/>
<reference evidence="1 3" key="3">
    <citation type="submission" date="2019-07" db="EMBL/GenBank/DDBJ databases">
        <title>Whole genome shotgun sequence of Methylobacterium oxalidis NBRC 107715.</title>
        <authorList>
            <person name="Hosoyama A."/>
            <person name="Uohara A."/>
            <person name="Ohji S."/>
            <person name="Ichikawa N."/>
        </authorList>
    </citation>
    <scope>NUCLEOTIDE SEQUENCE [LARGE SCALE GENOMIC DNA]</scope>
    <source>
        <strain evidence="1 3">NBRC 107715</strain>
    </source>
</reference>
<organism evidence="1 3">
    <name type="scientific">Methylobacterium oxalidis</name>
    <dbReference type="NCBI Taxonomy" id="944322"/>
    <lineage>
        <taxon>Bacteria</taxon>
        <taxon>Pseudomonadati</taxon>
        <taxon>Pseudomonadota</taxon>
        <taxon>Alphaproteobacteria</taxon>
        <taxon>Hyphomicrobiales</taxon>
        <taxon>Methylobacteriaceae</taxon>
        <taxon>Methylobacterium</taxon>
    </lineage>
</organism>
<name>A0A512J879_9HYPH</name>
<evidence type="ECO:0000313" key="1">
    <source>
        <dbReference type="EMBL" id="GEP06132.1"/>
    </source>
</evidence>
<dbReference type="AlphaFoldDB" id="A0A512J879"/>
<reference evidence="4" key="2">
    <citation type="journal article" date="2019" name="Int. J. Syst. Evol. Microbiol.">
        <title>The Global Catalogue of Microorganisms (GCM) 10K type strain sequencing project: providing services to taxonomists for standard genome sequencing and annotation.</title>
        <authorList>
            <consortium name="The Broad Institute Genomics Platform"/>
            <consortium name="The Broad Institute Genome Sequencing Center for Infectious Disease"/>
            <person name="Wu L."/>
            <person name="Ma J."/>
        </authorList>
    </citation>
    <scope>NUCLEOTIDE SEQUENCE [LARGE SCALE GENOMIC DNA]</scope>
    <source>
        <strain evidence="4">NBRC 107715</strain>
    </source>
</reference>